<evidence type="ECO:0000313" key="2">
    <source>
        <dbReference type="Proteomes" id="UP000012159"/>
    </source>
</evidence>
<dbReference type="STRING" id="1192866.LEP1GSC133_4453"/>
<organism evidence="1 2">
    <name type="scientific">Leptospira borgpetersenii serovar Pomona str. 200901868</name>
    <dbReference type="NCBI Taxonomy" id="1192866"/>
    <lineage>
        <taxon>Bacteria</taxon>
        <taxon>Pseudomonadati</taxon>
        <taxon>Spirochaetota</taxon>
        <taxon>Spirochaetia</taxon>
        <taxon>Leptospirales</taxon>
        <taxon>Leptospiraceae</taxon>
        <taxon>Leptospira</taxon>
    </lineage>
</organism>
<protein>
    <submittedName>
        <fullName evidence="1">Uncharacterized protein</fullName>
    </submittedName>
</protein>
<reference evidence="1 2" key="1">
    <citation type="submission" date="2013-01" db="EMBL/GenBank/DDBJ databases">
        <authorList>
            <person name="Harkins D.M."/>
            <person name="Durkin A.S."/>
            <person name="Brinkac L.M."/>
            <person name="Haft D.H."/>
            <person name="Selengut J.D."/>
            <person name="Sanka R."/>
            <person name="DePew J."/>
            <person name="Purushe J."/>
            <person name="Picardeau M."/>
            <person name="Werts C."/>
            <person name="Goarant C."/>
            <person name="Vinetz J.M."/>
            <person name="Sutton G.G."/>
            <person name="Nierman W.C."/>
            <person name="Fouts D.E."/>
        </authorList>
    </citation>
    <scope>NUCLEOTIDE SEQUENCE [LARGE SCALE GENOMIC DNA]</scope>
    <source>
        <strain evidence="1 2">200901868</strain>
    </source>
</reference>
<proteinExistence type="predicted"/>
<gene>
    <name evidence="1" type="ORF">LEP1GSC133_4453</name>
</gene>
<dbReference type="AlphaFoldDB" id="M6VZX9"/>
<comment type="caution">
    <text evidence="1">The sequence shown here is derived from an EMBL/GenBank/DDBJ whole genome shotgun (WGS) entry which is preliminary data.</text>
</comment>
<sequence>MLNEITDLKALVNVKPHAIDMDDTVQLSKGDTEFENFLHSSAENALALIKSWGYEIPTAPLPRNVLRAEVLLLKAEIIEEYGLADVLDPEEFQVGGQNGERRKMKKLSVEERGEKASAFRNKAYFTLFGSYPQEVSGIA</sequence>
<evidence type="ECO:0000313" key="1">
    <source>
        <dbReference type="EMBL" id="EMO60731.1"/>
    </source>
</evidence>
<dbReference type="Proteomes" id="UP000012159">
    <property type="component" value="Unassembled WGS sequence"/>
</dbReference>
<dbReference type="EMBL" id="AKWF02000118">
    <property type="protein sequence ID" value="EMO60731.1"/>
    <property type="molecule type" value="Genomic_DNA"/>
</dbReference>
<accession>M6VZX9</accession>
<name>M6VZX9_LEPBO</name>